<dbReference type="AlphaFoldDB" id="A0A915YHE8"/>
<dbReference type="NCBIfam" id="TIGR03519">
    <property type="entry name" value="T9SS_PorP_fam"/>
    <property type="match status" value="1"/>
</dbReference>
<keyword evidence="3" id="KW-1185">Reference proteome</keyword>
<keyword evidence="1" id="KW-0732">Signal</keyword>
<accession>A0A915YHE8</accession>
<feature type="signal peptide" evidence="1">
    <location>
        <begin position="1"/>
        <end position="27"/>
    </location>
</feature>
<dbReference type="Pfam" id="PF11751">
    <property type="entry name" value="PorP_SprF"/>
    <property type="match status" value="1"/>
</dbReference>
<evidence type="ECO:0000313" key="2">
    <source>
        <dbReference type="EMBL" id="BDS13232.1"/>
    </source>
</evidence>
<proteinExistence type="predicted"/>
<protein>
    <submittedName>
        <fullName evidence="2">PorP/SprF family type IX secretion system membrane protein</fullName>
    </submittedName>
</protein>
<dbReference type="EMBL" id="AP026867">
    <property type="protein sequence ID" value="BDS13232.1"/>
    <property type="molecule type" value="Genomic_DNA"/>
</dbReference>
<evidence type="ECO:0000313" key="3">
    <source>
        <dbReference type="Proteomes" id="UP001060919"/>
    </source>
</evidence>
<dbReference type="KEGG" id="aup:AsAng_0039620"/>
<feature type="chain" id="PRO_5037263580" evidence="1">
    <location>
        <begin position="28"/>
        <end position="370"/>
    </location>
</feature>
<reference evidence="2" key="1">
    <citation type="submission" date="2022-09" db="EMBL/GenBank/DDBJ databases">
        <title>Aureispira anguillicida sp. nov., isolated from Leptocephalus of Japanese eel Anguilla japonica.</title>
        <authorList>
            <person name="Yuasa K."/>
            <person name="Mekata T."/>
            <person name="Ikunari K."/>
        </authorList>
    </citation>
    <scope>NUCLEOTIDE SEQUENCE</scope>
    <source>
        <strain evidence="2">EL160426</strain>
    </source>
</reference>
<organism evidence="2 3">
    <name type="scientific">Aureispira anguillae</name>
    <dbReference type="NCBI Taxonomy" id="2864201"/>
    <lineage>
        <taxon>Bacteria</taxon>
        <taxon>Pseudomonadati</taxon>
        <taxon>Bacteroidota</taxon>
        <taxon>Saprospiria</taxon>
        <taxon>Saprospirales</taxon>
        <taxon>Saprospiraceae</taxon>
        <taxon>Aureispira</taxon>
    </lineage>
</organism>
<dbReference type="InterPro" id="IPR019861">
    <property type="entry name" value="PorP/SprF_Bacteroidetes"/>
</dbReference>
<dbReference type="RefSeq" id="WP_264788520.1">
    <property type="nucleotide sequence ID" value="NZ_AP026867.1"/>
</dbReference>
<evidence type="ECO:0000256" key="1">
    <source>
        <dbReference type="SAM" id="SignalP"/>
    </source>
</evidence>
<name>A0A915YHE8_9BACT</name>
<gene>
    <name evidence="2" type="ORF">AsAng_0039620</name>
</gene>
<sequence>MKLFFRLSLIAIIFNGVSLLPSQELQAQDSRYTQYYQAPLRLNPAMAGVFEGMWRVGANFRTQWGSVMGGPNAYYTYALGAELKTPVFKSDYVGVSFSALTDVAGGGKYNVTDINLGVSYMKKLTGGRRSYRASLTSYLVAGAQIGIGQRSVKWLNLTYSTQYVVRNNTYDPNITSGENSGAMRMTKIYPDLSAGLLWYGVMGERKSVYAGLGLYHLNRPEISLFNRSNTSSDVERLYMRVTAHAGGEFLVGGRSSSISLLPGFVGMFQGPSMELNMGLGIKYQAPRYDDFALKLSVWTRLANRLDTEIDADALMIVLGIDYQTFQFAVSYDINTSTLSNVSNGQGSLEFSVIYTHDGRHARGQGCPSFN</sequence>
<dbReference type="Proteomes" id="UP001060919">
    <property type="component" value="Chromosome"/>
</dbReference>